<proteinExistence type="predicted"/>
<organism evidence="1 2">
    <name type="scientific">Protopolystoma xenopodis</name>
    <dbReference type="NCBI Taxonomy" id="117903"/>
    <lineage>
        <taxon>Eukaryota</taxon>
        <taxon>Metazoa</taxon>
        <taxon>Spiralia</taxon>
        <taxon>Lophotrochozoa</taxon>
        <taxon>Platyhelminthes</taxon>
        <taxon>Monogenea</taxon>
        <taxon>Polyopisthocotylea</taxon>
        <taxon>Polystomatidea</taxon>
        <taxon>Polystomatidae</taxon>
        <taxon>Protopolystoma</taxon>
    </lineage>
</organism>
<evidence type="ECO:0000313" key="2">
    <source>
        <dbReference type="Proteomes" id="UP000784294"/>
    </source>
</evidence>
<protein>
    <submittedName>
        <fullName evidence="1">Uncharacterized protein</fullName>
    </submittedName>
</protein>
<keyword evidence="2" id="KW-1185">Reference proteome</keyword>
<gene>
    <name evidence="1" type="ORF">PXEA_LOCUS17095</name>
</gene>
<comment type="caution">
    <text evidence="1">The sequence shown here is derived from an EMBL/GenBank/DDBJ whole genome shotgun (WGS) entry which is preliminary data.</text>
</comment>
<reference evidence="1" key="1">
    <citation type="submission" date="2018-11" db="EMBL/GenBank/DDBJ databases">
        <authorList>
            <consortium name="Pathogen Informatics"/>
        </authorList>
    </citation>
    <scope>NUCLEOTIDE SEQUENCE</scope>
</reference>
<dbReference type="AlphaFoldDB" id="A0A3S5BGR3"/>
<dbReference type="Proteomes" id="UP000784294">
    <property type="component" value="Unassembled WGS sequence"/>
</dbReference>
<sequence length="103" mass="11558">MVCCDIDRHSYSQYPLEGLNKIANPIALLCFLVRRLCSRGTSRGLSDVQHLSVIATLYKWPTPFLLHPQYSVVLNLNSHPAHLLATPPAKLTATHCPNYTFVQ</sequence>
<dbReference type="EMBL" id="CAAALY010063118">
    <property type="protein sequence ID" value="VEL23655.1"/>
    <property type="molecule type" value="Genomic_DNA"/>
</dbReference>
<evidence type="ECO:0000313" key="1">
    <source>
        <dbReference type="EMBL" id="VEL23655.1"/>
    </source>
</evidence>
<name>A0A3S5BGR3_9PLAT</name>
<accession>A0A3S5BGR3</accession>